<dbReference type="PROSITE" id="PS50089">
    <property type="entry name" value="ZF_RING_2"/>
    <property type="match status" value="1"/>
</dbReference>
<sequence length="152" mass="17495">MSPLIRLALTINFISTSHTFTSLFNLLTFPHTLLKWTSHFIFLHFSHPLSCTLFRDNSATCTSISREDCAVCLCRMEEREEEIVTLRCEHAFHRGCFDTWVAFNSAATTTCPLCRDSVSPKRKIVGECQPRILPFHSSCSINNHESEIKWLR</sequence>
<keyword evidence="2 4" id="KW-0863">Zinc-finger</keyword>
<evidence type="ECO:0000256" key="3">
    <source>
        <dbReference type="ARBA" id="ARBA00022833"/>
    </source>
</evidence>
<organism evidence="6 7">
    <name type="scientific">Sphenostylis stenocarpa</name>
    <dbReference type="NCBI Taxonomy" id="92480"/>
    <lineage>
        <taxon>Eukaryota</taxon>
        <taxon>Viridiplantae</taxon>
        <taxon>Streptophyta</taxon>
        <taxon>Embryophyta</taxon>
        <taxon>Tracheophyta</taxon>
        <taxon>Spermatophyta</taxon>
        <taxon>Magnoliopsida</taxon>
        <taxon>eudicotyledons</taxon>
        <taxon>Gunneridae</taxon>
        <taxon>Pentapetalae</taxon>
        <taxon>rosids</taxon>
        <taxon>fabids</taxon>
        <taxon>Fabales</taxon>
        <taxon>Fabaceae</taxon>
        <taxon>Papilionoideae</taxon>
        <taxon>50 kb inversion clade</taxon>
        <taxon>NPAAA clade</taxon>
        <taxon>indigoferoid/millettioid clade</taxon>
        <taxon>Phaseoleae</taxon>
        <taxon>Sphenostylis</taxon>
    </lineage>
</organism>
<dbReference type="Gramene" id="rna-AYBTSS11_LOCUS5674">
    <property type="protein sequence ID" value="CAJ1932188.1"/>
    <property type="gene ID" value="gene-AYBTSS11_LOCUS5674"/>
</dbReference>
<keyword evidence="1" id="KW-0479">Metal-binding</keyword>
<feature type="domain" description="RING-type" evidence="5">
    <location>
        <begin position="69"/>
        <end position="115"/>
    </location>
</feature>
<dbReference type="GO" id="GO:0061630">
    <property type="term" value="F:ubiquitin protein ligase activity"/>
    <property type="evidence" value="ECO:0007669"/>
    <property type="project" value="TreeGrafter"/>
</dbReference>
<dbReference type="Proteomes" id="UP001189624">
    <property type="component" value="Chromosome 2"/>
</dbReference>
<dbReference type="GO" id="GO:0016567">
    <property type="term" value="P:protein ubiquitination"/>
    <property type="evidence" value="ECO:0007669"/>
    <property type="project" value="TreeGrafter"/>
</dbReference>
<dbReference type="AlphaFoldDB" id="A0AA86V4V9"/>
<dbReference type="PANTHER" id="PTHR45969">
    <property type="entry name" value="RING ZINC FINGER PROTEIN-RELATED"/>
    <property type="match status" value="1"/>
</dbReference>
<evidence type="ECO:0000256" key="1">
    <source>
        <dbReference type="ARBA" id="ARBA00022723"/>
    </source>
</evidence>
<dbReference type="Gene3D" id="3.30.40.10">
    <property type="entry name" value="Zinc/RING finger domain, C3HC4 (zinc finger)"/>
    <property type="match status" value="1"/>
</dbReference>
<gene>
    <name evidence="6" type="ORF">AYBTSS11_LOCUS5674</name>
</gene>
<dbReference type="SMART" id="SM00184">
    <property type="entry name" value="RING"/>
    <property type="match status" value="1"/>
</dbReference>
<accession>A0AA86V4V9</accession>
<evidence type="ECO:0000313" key="6">
    <source>
        <dbReference type="EMBL" id="CAJ1932188.1"/>
    </source>
</evidence>
<dbReference type="InterPro" id="IPR001841">
    <property type="entry name" value="Znf_RING"/>
</dbReference>
<dbReference type="GO" id="GO:0008270">
    <property type="term" value="F:zinc ion binding"/>
    <property type="evidence" value="ECO:0007669"/>
    <property type="project" value="UniProtKB-KW"/>
</dbReference>
<dbReference type="EMBL" id="OY731399">
    <property type="protein sequence ID" value="CAJ1932188.1"/>
    <property type="molecule type" value="Genomic_DNA"/>
</dbReference>
<evidence type="ECO:0000256" key="4">
    <source>
        <dbReference type="PROSITE-ProRule" id="PRU00175"/>
    </source>
</evidence>
<dbReference type="Pfam" id="PF13639">
    <property type="entry name" value="zf-RING_2"/>
    <property type="match status" value="1"/>
</dbReference>
<keyword evidence="3" id="KW-0862">Zinc</keyword>
<dbReference type="SUPFAM" id="SSF57850">
    <property type="entry name" value="RING/U-box"/>
    <property type="match status" value="1"/>
</dbReference>
<protein>
    <recommendedName>
        <fullName evidence="5">RING-type domain-containing protein</fullName>
    </recommendedName>
</protein>
<dbReference type="PANTHER" id="PTHR45969:SF55">
    <property type="entry name" value="OS07G0686300 PROTEIN"/>
    <property type="match status" value="1"/>
</dbReference>
<evidence type="ECO:0000259" key="5">
    <source>
        <dbReference type="PROSITE" id="PS50089"/>
    </source>
</evidence>
<dbReference type="InterPro" id="IPR013083">
    <property type="entry name" value="Znf_RING/FYVE/PHD"/>
</dbReference>
<keyword evidence="7" id="KW-1185">Reference proteome</keyword>
<evidence type="ECO:0000256" key="2">
    <source>
        <dbReference type="ARBA" id="ARBA00022771"/>
    </source>
</evidence>
<name>A0AA86V4V9_9FABA</name>
<proteinExistence type="predicted"/>
<reference evidence="6" key="1">
    <citation type="submission" date="2023-10" db="EMBL/GenBank/DDBJ databases">
        <authorList>
            <person name="Domelevo Entfellner J.-B."/>
        </authorList>
    </citation>
    <scope>NUCLEOTIDE SEQUENCE</scope>
</reference>
<evidence type="ECO:0000313" key="7">
    <source>
        <dbReference type="Proteomes" id="UP001189624"/>
    </source>
</evidence>